<dbReference type="GO" id="GO:0051301">
    <property type="term" value="P:cell division"/>
    <property type="evidence" value="ECO:0007669"/>
    <property type="project" value="UniProtKB-KW"/>
</dbReference>
<comment type="pathway">
    <text evidence="12">Cell wall biogenesis; peptidoglycan biosynthesis.</text>
</comment>
<comment type="similarity">
    <text evidence="2 12">Belongs to the glycosyltransferase 4 family. MraY subfamily.</text>
</comment>
<evidence type="ECO:0000256" key="14">
    <source>
        <dbReference type="PIRSR" id="PIRSR600715-1"/>
    </source>
</evidence>
<name>A0A368BML0_9GAMM</name>
<dbReference type="PROSITE" id="PS01347">
    <property type="entry name" value="MRAY_1"/>
    <property type="match status" value="1"/>
</dbReference>
<comment type="function">
    <text evidence="12">Catalyzes the initial step of the lipid cycle reactions in the biosynthesis of the cell wall peptidoglycan: transfers peptidoglycan precursor phospho-MurNAc-pentapeptide from UDP-MurNAc-pentapeptide onto the lipid carrier undecaprenyl phosphate, yielding undecaprenyl-pyrophosphoryl-MurNAc-pentapeptide, known as lipid I.</text>
</comment>
<feature type="transmembrane region" description="Helical" evidence="12">
    <location>
        <begin position="27"/>
        <end position="48"/>
    </location>
</feature>
<keyword evidence="11 12" id="KW-0961">Cell wall biogenesis/degradation</keyword>
<dbReference type="Pfam" id="PF00953">
    <property type="entry name" value="Glycos_transf_4"/>
    <property type="match status" value="1"/>
</dbReference>
<dbReference type="PANTHER" id="PTHR22926">
    <property type="entry name" value="PHOSPHO-N-ACETYLMURAMOYL-PENTAPEPTIDE-TRANSFERASE"/>
    <property type="match status" value="1"/>
</dbReference>
<dbReference type="EC" id="2.7.8.13" evidence="12 13"/>
<proteinExistence type="inferred from homology"/>
<feature type="transmembrane region" description="Helical" evidence="12">
    <location>
        <begin position="168"/>
        <end position="186"/>
    </location>
</feature>
<keyword evidence="8 12" id="KW-1133">Transmembrane helix</keyword>
<feature type="transmembrane region" description="Helical" evidence="12">
    <location>
        <begin position="339"/>
        <end position="358"/>
    </location>
</feature>
<sequence>MIELLGTWLMAYDSGFDVLRYLTVRTIGGTLTALMLSIVLGPTLIKFLSNIQFSQSIRRDGPESHQVKSGTPTMGGLIIIFSLIVSTLLWSDFKNPYIWILIFITISFSLIGFLDDWLKIKEKNSKGLKGKYKLILQFIFALIAMLFMLQVSPDGNEQIFILPFNKEYIFLISPFIFLLISIFVIMGSSNAVNLTDGLDGLAILPAVIIAAGLGLIAYASGNLIISDYLFIPFNPLSGELIVFCGALIGAGIGFLWYNTYPAQIFMGDLGSLTLGGILGTLAVLIRHEVVFAIMAGVFVMETLSVIIQVGSYKLRGKRVFLMAPIHHHFELKGWAEPKVIVRFWIITFVLVLFALATLKLR</sequence>
<comment type="cofactor">
    <cofactor evidence="12 14">
        <name>Mg(2+)</name>
        <dbReference type="ChEBI" id="CHEBI:18420"/>
    </cofactor>
</comment>
<keyword evidence="10 12" id="KW-0131">Cell cycle</keyword>
<feature type="transmembrane region" description="Helical" evidence="12">
    <location>
        <begin position="291"/>
        <end position="312"/>
    </location>
</feature>
<protein>
    <recommendedName>
        <fullName evidence="12 13">Phospho-N-acetylmuramoyl-pentapeptide-transferase</fullName>
        <ecNumber evidence="12 13">2.7.8.13</ecNumber>
    </recommendedName>
    <alternativeName>
        <fullName evidence="12">UDP-MurNAc-pentapeptide phosphotransferase</fullName>
    </alternativeName>
</protein>
<accession>A0A368BML0</accession>
<evidence type="ECO:0000256" key="11">
    <source>
        <dbReference type="ARBA" id="ARBA00023316"/>
    </source>
</evidence>
<dbReference type="GO" id="GO:0008963">
    <property type="term" value="F:phospho-N-acetylmuramoyl-pentapeptide-transferase activity"/>
    <property type="evidence" value="ECO:0007669"/>
    <property type="project" value="UniProtKB-UniRule"/>
</dbReference>
<dbReference type="GO" id="GO:0071555">
    <property type="term" value="P:cell wall organization"/>
    <property type="evidence" value="ECO:0007669"/>
    <property type="project" value="UniProtKB-KW"/>
</dbReference>
<gene>
    <name evidence="12" type="primary">mraY</name>
    <name evidence="15" type="ORF">DBW98_02300</name>
</gene>
<keyword evidence="7 12" id="KW-0573">Peptidoglycan synthesis</keyword>
<feature type="binding site" evidence="14">
    <location>
        <position position="193"/>
    </location>
    <ligand>
        <name>Mg(2+)</name>
        <dbReference type="ChEBI" id="CHEBI:18420"/>
    </ligand>
</feature>
<dbReference type="Proteomes" id="UP000253032">
    <property type="component" value="Unassembled WGS sequence"/>
</dbReference>
<dbReference type="GO" id="GO:0046872">
    <property type="term" value="F:metal ion binding"/>
    <property type="evidence" value="ECO:0007669"/>
    <property type="project" value="UniProtKB-KW"/>
</dbReference>
<dbReference type="GO" id="GO:0005886">
    <property type="term" value="C:plasma membrane"/>
    <property type="evidence" value="ECO:0007669"/>
    <property type="project" value="UniProtKB-SubCell"/>
</dbReference>
<keyword evidence="3 12" id="KW-0132">Cell division</keyword>
<feature type="transmembrane region" description="Helical" evidence="12">
    <location>
        <begin position="198"/>
        <end position="220"/>
    </location>
</feature>
<evidence type="ECO:0000256" key="8">
    <source>
        <dbReference type="ARBA" id="ARBA00022989"/>
    </source>
</evidence>
<dbReference type="GO" id="GO:0009252">
    <property type="term" value="P:peptidoglycan biosynthetic process"/>
    <property type="evidence" value="ECO:0007669"/>
    <property type="project" value="UniProtKB-UniRule"/>
</dbReference>
<organism evidence="15 16">
    <name type="scientific">SAR86 cluster bacterium</name>
    <dbReference type="NCBI Taxonomy" id="2030880"/>
    <lineage>
        <taxon>Bacteria</taxon>
        <taxon>Pseudomonadati</taxon>
        <taxon>Pseudomonadota</taxon>
        <taxon>Gammaproteobacteria</taxon>
        <taxon>SAR86 cluster</taxon>
    </lineage>
</organism>
<evidence type="ECO:0000256" key="9">
    <source>
        <dbReference type="ARBA" id="ARBA00023136"/>
    </source>
</evidence>
<feature type="transmembrane region" description="Helical" evidence="12">
    <location>
        <begin position="134"/>
        <end position="153"/>
    </location>
</feature>
<dbReference type="NCBIfam" id="TIGR00445">
    <property type="entry name" value="mraY"/>
    <property type="match status" value="1"/>
</dbReference>
<evidence type="ECO:0000256" key="13">
    <source>
        <dbReference type="NCBIfam" id="TIGR00445"/>
    </source>
</evidence>
<keyword evidence="4 12" id="KW-0808">Transferase</keyword>
<dbReference type="HAMAP" id="MF_00038">
    <property type="entry name" value="MraY"/>
    <property type="match status" value="1"/>
</dbReference>
<keyword evidence="12" id="KW-1003">Cell membrane</keyword>
<dbReference type="UniPathway" id="UPA00219"/>
<comment type="caution">
    <text evidence="15">The sequence shown here is derived from an EMBL/GenBank/DDBJ whole genome shotgun (WGS) entry which is preliminary data.</text>
</comment>
<dbReference type="InterPro" id="IPR000715">
    <property type="entry name" value="Glycosyl_transferase_4"/>
</dbReference>
<dbReference type="GO" id="GO:0051992">
    <property type="term" value="F:UDP-N-acetylmuramoyl-L-alanyl-D-glutamyl-meso-2,6-diaminopimelyl-D-alanyl-D-alanine:undecaprenyl-phosphate transferase activity"/>
    <property type="evidence" value="ECO:0007669"/>
    <property type="project" value="RHEA"/>
</dbReference>
<evidence type="ECO:0000256" key="7">
    <source>
        <dbReference type="ARBA" id="ARBA00022984"/>
    </source>
</evidence>
<feature type="transmembrane region" description="Helical" evidence="12">
    <location>
        <begin position="69"/>
        <end position="90"/>
    </location>
</feature>
<evidence type="ECO:0000256" key="5">
    <source>
        <dbReference type="ARBA" id="ARBA00022692"/>
    </source>
</evidence>
<evidence type="ECO:0000256" key="4">
    <source>
        <dbReference type="ARBA" id="ARBA00022679"/>
    </source>
</evidence>
<feature type="transmembrane region" description="Helical" evidence="12">
    <location>
        <begin position="240"/>
        <end position="257"/>
    </location>
</feature>
<feature type="transmembrane region" description="Helical" evidence="12">
    <location>
        <begin position="96"/>
        <end position="114"/>
    </location>
</feature>
<keyword evidence="5 12" id="KW-0812">Transmembrane</keyword>
<evidence type="ECO:0000256" key="6">
    <source>
        <dbReference type="ARBA" id="ARBA00022960"/>
    </source>
</evidence>
<evidence type="ECO:0000256" key="1">
    <source>
        <dbReference type="ARBA" id="ARBA00004141"/>
    </source>
</evidence>
<comment type="subcellular location">
    <subcellularLocation>
        <location evidence="12">Cell membrane</location>
        <topology evidence="12">Multi-pass membrane protein</topology>
    </subcellularLocation>
    <subcellularLocation>
        <location evidence="1">Membrane</location>
        <topology evidence="1">Multi-pass membrane protein</topology>
    </subcellularLocation>
</comment>
<evidence type="ECO:0000313" key="15">
    <source>
        <dbReference type="EMBL" id="RCL38530.1"/>
    </source>
</evidence>
<evidence type="ECO:0000256" key="2">
    <source>
        <dbReference type="ARBA" id="ARBA00005583"/>
    </source>
</evidence>
<comment type="catalytic activity">
    <reaction evidence="12">
        <text>UDP-N-acetyl-alpha-D-muramoyl-L-alanyl-gamma-D-glutamyl-meso-2,6-diaminopimeloyl-D-alanyl-D-alanine + di-trans,octa-cis-undecaprenyl phosphate = di-trans,octa-cis-undecaprenyl diphospho-N-acetyl-alpha-D-muramoyl-L-alanyl-D-glutamyl-meso-2,6-diaminopimeloyl-D-alanyl-D-alanine + UMP</text>
        <dbReference type="Rhea" id="RHEA:28386"/>
        <dbReference type="ChEBI" id="CHEBI:57865"/>
        <dbReference type="ChEBI" id="CHEBI:60392"/>
        <dbReference type="ChEBI" id="CHEBI:61386"/>
        <dbReference type="ChEBI" id="CHEBI:61387"/>
        <dbReference type="EC" id="2.7.8.13"/>
    </reaction>
</comment>
<keyword evidence="12 14" id="KW-0479">Metal-binding</keyword>
<dbReference type="PROSITE" id="PS01348">
    <property type="entry name" value="MRAY_2"/>
    <property type="match status" value="1"/>
</dbReference>
<dbReference type="CDD" id="cd06852">
    <property type="entry name" value="GT_MraY"/>
    <property type="match status" value="1"/>
</dbReference>
<keyword evidence="12 14" id="KW-0460">Magnesium</keyword>
<feature type="transmembrane region" description="Helical" evidence="12">
    <location>
        <begin position="264"/>
        <end position="285"/>
    </location>
</feature>
<evidence type="ECO:0000256" key="10">
    <source>
        <dbReference type="ARBA" id="ARBA00023306"/>
    </source>
</evidence>
<reference evidence="15 16" key="1">
    <citation type="journal article" date="2018" name="Microbiome">
        <title>Fine metagenomic profile of the Mediterranean stratified and mixed water columns revealed by assembly and recruitment.</title>
        <authorList>
            <person name="Haro-Moreno J.M."/>
            <person name="Lopez-Perez M."/>
            <person name="De La Torre J.R."/>
            <person name="Picazo A."/>
            <person name="Camacho A."/>
            <person name="Rodriguez-Valera F."/>
        </authorList>
    </citation>
    <scope>NUCLEOTIDE SEQUENCE [LARGE SCALE GENOMIC DNA]</scope>
    <source>
        <strain evidence="15">MED-G84</strain>
    </source>
</reference>
<dbReference type="GO" id="GO:0008360">
    <property type="term" value="P:regulation of cell shape"/>
    <property type="evidence" value="ECO:0007669"/>
    <property type="project" value="UniProtKB-KW"/>
</dbReference>
<keyword evidence="9 12" id="KW-0472">Membrane</keyword>
<evidence type="ECO:0000313" key="16">
    <source>
        <dbReference type="Proteomes" id="UP000253032"/>
    </source>
</evidence>
<keyword evidence="6 12" id="KW-0133">Cell shape</keyword>
<evidence type="ECO:0000256" key="3">
    <source>
        <dbReference type="ARBA" id="ARBA00022618"/>
    </source>
</evidence>
<dbReference type="PANTHER" id="PTHR22926:SF5">
    <property type="entry name" value="PHOSPHO-N-ACETYLMURAMOYL-PENTAPEPTIDE-TRANSFERASE HOMOLOG"/>
    <property type="match status" value="1"/>
</dbReference>
<dbReference type="EMBL" id="QOPC01000009">
    <property type="protein sequence ID" value="RCL38530.1"/>
    <property type="molecule type" value="Genomic_DNA"/>
</dbReference>
<dbReference type="InterPro" id="IPR003524">
    <property type="entry name" value="PNAcMuramoyl-5peptid_Trfase"/>
</dbReference>
<dbReference type="AlphaFoldDB" id="A0A368BML0"/>
<feature type="binding site" evidence="14">
    <location>
        <position position="268"/>
    </location>
    <ligand>
        <name>Mg(2+)</name>
        <dbReference type="ChEBI" id="CHEBI:18420"/>
    </ligand>
</feature>
<evidence type="ECO:0000256" key="12">
    <source>
        <dbReference type="HAMAP-Rule" id="MF_00038"/>
    </source>
</evidence>
<dbReference type="InterPro" id="IPR018480">
    <property type="entry name" value="PNAcMuramoyl-5peptid_Trfase_CS"/>
</dbReference>
<dbReference type="Pfam" id="PF10555">
    <property type="entry name" value="MraY_sig1"/>
    <property type="match status" value="1"/>
</dbReference>